<keyword evidence="6" id="KW-0804">Transcription</keyword>
<dbReference type="FunFam" id="1.10.472.10:FF:000018">
    <property type="entry name" value="Cyclin-K (Predicted)"/>
    <property type="match status" value="1"/>
</dbReference>
<keyword evidence="5 11" id="KW-0195">Cyclin</keyword>
<dbReference type="AlphaFoldDB" id="A0A7R9PSW4"/>
<keyword evidence="7" id="KW-0539">Nucleus</keyword>
<evidence type="ECO:0000256" key="12">
    <source>
        <dbReference type="SAM" id="MobiDB-lite"/>
    </source>
</evidence>
<evidence type="ECO:0000256" key="11">
    <source>
        <dbReference type="RuleBase" id="RU000383"/>
    </source>
</evidence>
<comment type="similarity">
    <text evidence="11">Belongs to the cyclin family.</text>
</comment>
<dbReference type="Pfam" id="PF00134">
    <property type="entry name" value="Cyclin_N"/>
    <property type="match status" value="1"/>
</dbReference>
<keyword evidence="8" id="KW-0131">Cell cycle</keyword>
<dbReference type="GO" id="GO:0005634">
    <property type="term" value="C:nucleus"/>
    <property type="evidence" value="ECO:0007669"/>
    <property type="project" value="UniProtKB-SubCell"/>
</dbReference>
<dbReference type="Pfam" id="PF21797">
    <property type="entry name" value="CycT2-like_C"/>
    <property type="match status" value="1"/>
</dbReference>
<gene>
    <name evidence="14" type="ORF">OSB1V03_LOCUS118</name>
</gene>
<accession>A0A7R9PSW4</accession>
<dbReference type="InterPro" id="IPR043198">
    <property type="entry name" value="Cyclin/Ssn8"/>
</dbReference>
<dbReference type="EMBL" id="CAJPIZ010000018">
    <property type="protein sequence ID" value="CAG2100048.1"/>
    <property type="molecule type" value="Genomic_DNA"/>
</dbReference>
<evidence type="ECO:0000313" key="14">
    <source>
        <dbReference type="EMBL" id="CAD7619618.1"/>
    </source>
</evidence>
<sequence>MSYPFFHVLAFITSHTTRDANSEEEDKVAEEVMSNWFYDKSELRRTPSFADGISFETEQRYRREGSRFILRVGTTMKLRFDTMATGVIYFHRFYMYHSFKSFPRFVSASCCLFLAGKVEETPKKCKDIIKTARTLLTDHQFQTFGEDPKEEVLTLERIVLQTIRFDLQVDHPYEYLLRYAKSLKGDKDKLNKMVQMAWTFINDSLSTTICLQWEPEIIAIALMFLAGKLSKFEVNDWEGRLPKHKHWWDMFVDDINVDILEDICHQVLDLYSTPLPETPQDSPPNSPAPPQLPTGQSPPNKQPVLAVTIPNTMAPPMPMPTTPVTAGVGAVPPPPPHPTPPTLIANSIVKPPPPPQMYGQNHSQATAGYRFMAAGGQPMAVPQLPPPPPPVPPTPPGWDPNFQYYQTYKPFAGFSGAPQTGVHGMPPGVSVPPPPPHPIHPASHMAAVGVIQPPLGLPPLHMSAPPPHLSVIAAQNQIPSHYTNQRKTK</sequence>
<keyword evidence="2" id="KW-0132">Cell division</keyword>
<evidence type="ECO:0000313" key="15">
    <source>
        <dbReference type="Proteomes" id="UP000759131"/>
    </source>
</evidence>
<evidence type="ECO:0000256" key="3">
    <source>
        <dbReference type="ARBA" id="ARBA00022776"/>
    </source>
</evidence>
<keyword evidence="4" id="KW-0805">Transcription regulation</keyword>
<name>A0A7R9PSW4_9ACAR</name>
<evidence type="ECO:0000259" key="13">
    <source>
        <dbReference type="SMART" id="SM00385"/>
    </source>
</evidence>
<dbReference type="OrthoDB" id="25002at2759"/>
<dbReference type="InterPro" id="IPR006671">
    <property type="entry name" value="Cyclin_N"/>
</dbReference>
<dbReference type="InterPro" id="IPR013763">
    <property type="entry name" value="Cyclin-like_dom"/>
</dbReference>
<dbReference type="SMART" id="SM00385">
    <property type="entry name" value="CYCLIN"/>
    <property type="match status" value="2"/>
</dbReference>
<protein>
    <recommendedName>
        <fullName evidence="10">Cyclin-K</fullName>
    </recommendedName>
</protein>
<evidence type="ECO:0000256" key="1">
    <source>
        <dbReference type="ARBA" id="ARBA00004123"/>
    </source>
</evidence>
<dbReference type="FunFam" id="1.10.472.10:FF:000021">
    <property type="entry name" value="Cyclin-K (Predicted)"/>
    <property type="match status" value="1"/>
</dbReference>
<keyword evidence="15" id="KW-1185">Reference proteome</keyword>
<evidence type="ECO:0000256" key="4">
    <source>
        <dbReference type="ARBA" id="ARBA00023015"/>
    </source>
</evidence>
<evidence type="ECO:0000256" key="2">
    <source>
        <dbReference type="ARBA" id="ARBA00022618"/>
    </source>
</evidence>
<dbReference type="SUPFAM" id="SSF47954">
    <property type="entry name" value="Cyclin-like"/>
    <property type="match status" value="2"/>
</dbReference>
<dbReference type="GO" id="GO:0016538">
    <property type="term" value="F:cyclin-dependent protein serine/threonine kinase regulator activity"/>
    <property type="evidence" value="ECO:0007669"/>
    <property type="project" value="InterPro"/>
</dbReference>
<dbReference type="GO" id="GO:0051301">
    <property type="term" value="P:cell division"/>
    <property type="evidence" value="ECO:0007669"/>
    <property type="project" value="UniProtKB-KW"/>
</dbReference>
<feature type="domain" description="Cyclin-like" evidence="13">
    <location>
        <begin position="174"/>
        <end position="269"/>
    </location>
</feature>
<evidence type="ECO:0000256" key="6">
    <source>
        <dbReference type="ARBA" id="ARBA00023163"/>
    </source>
</evidence>
<feature type="compositionally biased region" description="Pro residues" evidence="12">
    <location>
        <begin position="281"/>
        <end position="292"/>
    </location>
</feature>
<comment type="subcellular location">
    <subcellularLocation>
        <location evidence="1">Nucleus</location>
    </subcellularLocation>
</comment>
<dbReference type="EMBL" id="OC854593">
    <property type="protein sequence ID" value="CAD7619618.1"/>
    <property type="molecule type" value="Genomic_DNA"/>
</dbReference>
<reference evidence="14" key="1">
    <citation type="submission" date="2020-11" db="EMBL/GenBank/DDBJ databases">
        <authorList>
            <person name="Tran Van P."/>
        </authorList>
    </citation>
    <scope>NUCLEOTIDE SEQUENCE</scope>
</reference>
<comment type="function">
    <text evidence="9">Regulatory subunit of cyclin-dependent kinases that mediates activation of target kinases. Plays a role in transcriptional regulation via its role in regulating the phosphorylation of the C-terminal domain (CTD) of the large subunit of RNA polymerase II (POLR2A).</text>
</comment>
<evidence type="ECO:0000256" key="9">
    <source>
        <dbReference type="ARBA" id="ARBA00054991"/>
    </source>
</evidence>
<dbReference type="CDD" id="cd20531">
    <property type="entry name" value="CYCLIN_CCNK_rpt2"/>
    <property type="match status" value="1"/>
</dbReference>
<feature type="region of interest" description="Disordered" evidence="12">
    <location>
        <begin position="274"/>
        <end position="304"/>
    </location>
</feature>
<feature type="domain" description="Cyclin-like" evidence="13">
    <location>
        <begin position="67"/>
        <end position="161"/>
    </location>
</feature>
<keyword evidence="3" id="KW-0498">Mitosis</keyword>
<dbReference type="CDD" id="cd20530">
    <property type="entry name" value="CYCLIN_CCNK_rpt1"/>
    <property type="match status" value="1"/>
</dbReference>
<evidence type="ECO:0000256" key="10">
    <source>
        <dbReference type="ARBA" id="ARBA00073757"/>
    </source>
</evidence>
<proteinExistence type="inferred from homology"/>
<dbReference type="Gene3D" id="1.10.472.10">
    <property type="entry name" value="Cyclin-like"/>
    <property type="match status" value="2"/>
</dbReference>
<evidence type="ECO:0000256" key="5">
    <source>
        <dbReference type="ARBA" id="ARBA00023127"/>
    </source>
</evidence>
<dbReference type="PANTHER" id="PTHR10026">
    <property type="entry name" value="CYCLIN"/>
    <property type="match status" value="1"/>
</dbReference>
<organism evidence="14">
    <name type="scientific">Medioppia subpectinata</name>
    <dbReference type="NCBI Taxonomy" id="1979941"/>
    <lineage>
        <taxon>Eukaryota</taxon>
        <taxon>Metazoa</taxon>
        <taxon>Ecdysozoa</taxon>
        <taxon>Arthropoda</taxon>
        <taxon>Chelicerata</taxon>
        <taxon>Arachnida</taxon>
        <taxon>Acari</taxon>
        <taxon>Acariformes</taxon>
        <taxon>Sarcoptiformes</taxon>
        <taxon>Oribatida</taxon>
        <taxon>Brachypylina</taxon>
        <taxon>Oppioidea</taxon>
        <taxon>Oppiidae</taxon>
        <taxon>Medioppia</taxon>
    </lineage>
</organism>
<dbReference type="InterPro" id="IPR036915">
    <property type="entry name" value="Cyclin-like_sf"/>
</dbReference>
<dbReference type="GO" id="GO:0006357">
    <property type="term" value="P:regulation of transcription by RNA polymerase II"/>
    <property type="evidence" value="ECO:0007669"/>
    <property type="project" value="InterPro"/>
</dbReference>
<dbReference type="Proteomes" id="UP000759131">
    <property type="component" value="Unassembled WGS sequence"/>
</dbReference>
<evidence type="ECO:0000256" key="8">
    <source>
        <dbReference type="ARBA" id="ARBA00023306"/>
    </source>
</evidence>
<evidence type="ECO:0000256" key="7">
    <source>
        <dbReference type="ARBA" id="ARBA00023242"/>
    </source>
</evidence>